<proteinExistence type="predicted"/>
<gene>
    <name evidence="1" type="ORF">FK004_03645</name>
</gene>
<dbReference type="OrthoDB" id="7859927at2"/>
<dbReference type="EMBL" id="CP020919">
    <property type="protein sequence ID" value="AWG24387.1"/>
    <property type="molecule type" value="Genomic_DNA"/>
</dbReference>
<dbReference type="KEGG" id="fki:FK004_03645"/>
<accession>A0A2S1LKX6</accession>
<dbReference type="Proteomes" id="UP000244677">
    <property type="component" value="Chromosome"/>
</dbReference>
<sequence length="237" mass="26184">MGIFKSLFGKSSPADYNITGLPYATEQELLEAFGGIGLDKQRDLHELIGESNWNIDIPKGEITFGSVTLPVQVLGSFSRSSETWLWGWANTQTDIPPKHLVQAKALQDFGTQKKIDLLDMPQYKAEINDLHRIGMIASGIFDSGAYYLADYGEGVLLVTLEFDTKTLDSAAEQLRILSVFPQLISLFDLNHRTALQSYLEHKGYSLTADEASVTATKNGQQITAAFDSQSRMTQLNG</sequence>
<protein>
    <submittedName>
        <fullName evidence="1">Uncharacterized protein</fullName>
    </submittedName>
</protein>
<evidence type="ECO:0000313" key="2">
    <source>
        <dbReference type="Proteomes" id="UP000244677"/>
    </source>
</evidence>
<keyword evidence="2" id="KW-1185">Reference proteome</keyword>
<dbReference type="AlphaFoldDB" id="A0A2S1LKX6"/>
<reference evidence="1 2" key="1">
    <citation type="submission" date="2017-04" db="EMBL/GenBank/DDBJ databases">
        <title>Complete genome sequence of Flavobacterium kingsejong AJ004.</title>
        <authorList>
            <person name="Lee P.C."/>
        </authorList>
    </citation>
    <scope>NUCLEOTIDE SEQUENCE [LARGE SCALE GENOMIC DNA]</scope>
    <source>
        <strain evidence="1 2">AJ004</strain>
    </source>
</reference>
<dbReference type="RefSeq" id="WP_108736031.1">
    <property type="nucleotide sequence ID" value="NZ_CP020919.1"/>
</dbReference>
<dbReference type="InterPro" id="IPR049249">
    <property type="entry name" value="DUF6882"/>
</dbReference>
<name>A0A2S1LKX6_9FLAO</name>
<organism evidence="1 2">
    <name type="scientific">Flavobacterium kingsejongi</name>
    <dbReference type="NCBI Taxonomy" id="1678728"/>
    <lineage>
        <taxon>Bacteria</taxon>
        <taxon>Pseudomonadati</taxon>
        <taxon>Bacteroidota</taxon>
        <taxon>Flavobacteriia</taxon>
        <taxon>Flavobacteriales</taxon>
        <taxon>Flavobacteriaceae</taxon>
        <taxon>Flavobacterium</taxon>
    </lineage>
</organism>
<dbReference type="Pfam" id="PF21813">
    <property type="entry name" value="DUF6882"/>
    <property type="match status" value="1"/>
</dbReference>
<evidence type="ECO:0000313" key="1">
    <source>
        <dbReference type="EMBL" id="AWG24387.1"/>
    </source>
</evidence>